<dbReference type="Gene3D" id="3.30.9.10">
    <property type="entry name" value="D-Amino Acid Oxidase, subunit A, domain 2"/>
    <property type="match status" value="1"/>
</dbReference>
<dbReference type="InterPro" id="IPR006076">
    <property type="entry name" value="FAD-dep_OxRdtase"/>
</dbReference>
<proteinExistence type="predicted"/>
<gene>
    <name evidence="3" type="ORF">FHETE_3862</name>
</gene>
<evidence type="ECO:0000259" key="2">
    <source>
        <dbReference type="Pfam" id="PF01266"/>
    </source>
</evidence>
<dbReference type="Gene3D" id="3.50.50.60">
    <property type="entry name" value="FAD/NAD(P)-binding domain"/>
    <property type="match status" value="1"/>
</dbReference>
<dbReference type="Pfam" id="PF01266">
    <property type="entry name" value="DAO"/>
    <property type="match status" value="1"/>
</dbReference>
<dbReference type="GO" id="GO:0005737">
    <property type="term" value="C:cytoplasm"/>
    <property type="evidence" value="ECO:0007669"/>
    <property type="project" value="TreeGrafter"/>
</dbReference>
<name>A0A8H5WV07_FUSHE</name>
<evidence type="ECO:0000313" key="3">
    <source>
        <dbReference type="EMBL" id="KAF5671990.1"/>
    </source>
</evidence>
<dbReference type="OrthoDB" id="429143at2759"/>
<dbReference type="EMBL" id="JAAGWQ010000063">
    <property type="protein sequence ID" value="KAF5671990.1"/>
    <property type="molecule type" value="Genomic_DNA"/>
</dbReference>
<dbReference type="SUPFAM" id="SSF51905">
    <property type="entry name" value="FAD/NAD(P)-binding domain"/>
    <property type="match status" value="1"/>
</dbReference>
<dbReference type="InterPro" id="IPR036188">
    <property type="entry name" value="FAD/NAD-bd_sf"/>
</dbReference>
<evidence type="ECO:0000313" key="4">
    <source>
        <dbReference type="Proteomes" id="UP000567885"/>
    </source>
</evidence>
<evidence type="ECO:0000256" key="1">
    <source>
        <dbReference type="SAM" id="MobiDB-lite"/>
    </source>
</evidence>
<organism evidence="3 4">
    <name type="scientific">Fusarium heterosporum</name>
    <dbReference type="NCBI Taxonomy" id="42747"/>
    <lineage>
        <taxon>Eukaryota</taxon>
        <taxon>Fungi</taxon>
        <taxon>Dikarya</taxon>
        <taxon>Ascomycota</taxon>
        <taxon>Pezizomycotina</taxon>
        <taxon>Sordariomycetes</taxon>
        <taxon>Hypocreomycetidae</taxon>
        <taxon>Hypocreales</taxon>
        <taxon>Nectriaceae</taxon>
        <taxon>Fusarium</taxon>
        <taxon>Fusarium heterosporum species complex</taxon>
    </lineage>
</organism>
<dbReference type="Proteomes" id="UP000567885">
    <property type="component" value="Unassembled WGS sequence"/>
</dbReference>
<feature type="domain" description="FAD dependent oxidoreductase" evidence="2">
    <location>
        <begin position="53"/>
        <end position="427"/>
    </location>
</feature>
<reference evidence="3 4" key="1">
    <citation type="submission" date="2020-05" db="EMBL/GenBank/DDBJ databases">
        <title>Identification and distribution of gene clusters putatively required for synthesis of sphingolipid metabolism inhibitors in phylogenetically diverse species of the filamentous fungus Fusarium.</title>
        <authorList>
            <person name="Kim H.-S."/>
            <person name="Busman M."/>
            <person name="Brown D.W."/>
            <person name="Divon H."/>
            <person name="Uhlig S."/>
            <person name="Proctor R.H."/>
        </authorList>
    </citation>
    <scope>NUCLEOTIDE SEQUENCE [LARGE SCALE GENOMIC DNA]</scope>
    <source>
        <strain evidence="3 4">NRRL 20693</strain>
    </source>
</reference>
<feature type="region of interest" description="Disordered" evidence="1">
    <location>
        <begin position="502"/>
        <end position="524"/>
    </location>
</feature>
<sequence>MAVSNGNTSRIAGTPKCMPGPNPLPCFWQPQQQQDGAELRDHRSSEQLPDYSDIVIIGAGFAGLGTAHHLVRDAGATSVCILEARGICSGATGRNGGHCRPDLYGHIPTYIDRAGEHAGAEIAEFEIANLRAIKKIIEEEKIDCDFTLTRSIDVWCNEDSAKKAEAVYRSMVARNFEYMDDVVFYTGDRVEGICGVKGAVACASFTAGTMWPFKFLMHLTENLLAAGVNVQAHTPVTSVTPNASGDGSFIVETPRGKMRAGKVIHANNAYVSALLPEYSKSVIPCKGICCRITVPQGATAPLLNNSYITRTNDNTLSYFIPRHDGSVIVGGAASVFKPFKDQWYDNVDDSVLIESAKDYYENYMQRTYRGWEESGAKVSNIWSGVMGYSYDSNPHIGPIPKKEGQFIIAGFNGHGMPVIWLAAKELALIVSQGTQFQETKLPRLFQTSQFRIDRAQNDSSVEGLFGSKSLTCPKESDTCPDFDCDVDLCAIGDYQRDEYIFSNRPRSQGSASRKRSLETPTKWSQAGERWKKAYNTPSYKTCTQSKVSEVTTADSDDIGKGVDPDYCEVLDSVSELGGLAKEDSYVPLYRIMWAHGTPENHRRFVFLEAGINGAKASKIEDETDKALMKIRHTLNVFFYLSNTVVNTNFAEICNLIRTEFDRAEAAWVKKGNKASGIVKYWDAWIRSHQKAMAARGIKFIDDQIDTVEKYWYDQLVSDVDCDRKRAADVLQKVSTLKHQKPLVVVDLGRLN</sequence>
<protein>
    <submittedName>
        <fullName evidence="3">Oxidoreductase</fullName>
    </submittedName>
</protein>
<dbReference type="PANTHER" id="PTHR13847">
    <property type="entry name" value="SARCOSINE DEHYDROGENASE-RELATED"/>
    <property type="match status" value="1"/>
</dbReference>
<accession>A0A8H5WV07</accession>
<comment type="caution">
    <text evidence="3">The sequence shown here is derived from an EMBL/GenBank/DDBJ whole genome shotgun (WGS) entry which is preliminary data.</text>
</comment>
<keyword evidence="4" id="KW-1185">Reference proteome</keyword>
<dbReference type="PANTHER" id="PTHR13847:SF279">
    <property type="entry name" value="FAD DEPENDENT OXIDOREDUCTASE DOMAIN-CONTAINING PROTEIN-RELATED"/>
    <property type="match status" value="1"/>
</dbReference>
<dbReference type="AlphaFoldDB" id="A0A8H5WV07"/>